<feature type="region of interest" description="Disordered" evidence="1">
    <location>
        <begin position="439"/>
        <end position="499"/>
    </location>
</feature>
<organism evidence="2 3">
    <name type="scientific">Symbiodinium microadriaticum</name>
    <name type="common">Dinoflagellate</name>
    <name type="synonym">Zooxanthella microadriatica</name>
    <dbReference type="NCBI Taxonomy" id="2951"/>
    <lineage>
        <taxon>Eukaryota</taxon>
        <taxon>Sar</taxon>
        <taxon>Alveolata</taxon>
        <taxon>Dinophyceae</taxon>
        <taxon>Suessiales</taxon>
        <taxon>Symbiodiniaceae</taxon>
        <taxon>Symbiodinium</taxon>
    </lineage>
</organism>
<dbReference type="Proteomes" id="UP000186817">
    <property type="component" value="Unassembled WGS sequence"/>
</dbReference>
<feature type="compositionally biased region" description="Polar residues" evidence="1">
    <location>
        <begin position="86"/>
        <end position="95"/>
    </location>
</feature>
<reference evidence="2 3" key="1">
    <citation type="submission" date="2016-02" db="EMBL/GenBank/DDBJ databases">
        <title>Genome analysis of coral dinoflagellate symbionts highlights evolutionary adaptations to a symbiotic lifestyle.</title>
        <authorList>
            <person name="Aranda M."/>
            <person name="Li Y."/>
            <person name="Liew Y.J."/>
            <person name="Baumgarten S."/>
            <person name="Simakov O."/>
            <person name="Wilson M."/>
            <person name="Piel J."/>
            <person name="Ashoor H."/>
            <person name="Bougouffa S."/>
            <person name="Bajic V.B."/>
            <person name="Ryu T."/>
            <person name="Ravasi T."/>
            <person name="Bayer T."/>
            <person name="Micklem G."/>
            <person name="Kim H."/>
            <person name="Bhak J."/>
            <person name="Lajeunesse T.C."/>
            <person name="Voolstra C.R."/>
        </authorList>
    </citation>
    <scope>NUCLEOTIDE SEQUENCE [LARGE SCALE GENOMIC DNA]</scope>
    <source>
        <strain evidence="2 3">CCMP2467</strain>
    </source>
</reference>
<protein>
    <submittedName>
        <fullName evidence="2">Uncharacterized protein</fullName>
    </submittedName>
</protein>
<gene>
    <name evidence="2" type="ORF">AK812_SmicGene4461</name>
</gene>
<evidence type="ECO:0000256" key="1">
    <source>
        <dbReference type="SAM" id="MobiDB-lite"/>
    </source>
</evidence>
<dbReference type="OrthoDB" id="6127576at2759"/>
<proteinExistence type="predicted"/>
<sequence length="534" mass="61049">MKGRAQCHTCGAQHLHSVGTSLICTLSASYASHLLNLKECFLSPRIAEVRNVLSSQILAPVRADAEDSFHSRRAFGARQKAQVLSLQLPSSSTGASRLGPTGETQTEHPLYSTVPWSSPSASSFLDIEIASRHVREATADYGPCGSSFLLLAACFRYLSQVDMMFAYDIEKKKHMLLSIVDYASSYHVVVKVFGAPKVIILGHGKWWKEIFVRLVEDITVSSDDVETAIGAAFTAKNNLRRRCGGAPSQIVFGQTPRDEDDIYDKEIDDGNFIPQTADDAQRRSESIEDKIRREQQETGVERATREDLQKLIERDHDDEDVFMDDEAIDEELPAIVMRKSRTRLIFEDLREPLEDALDDEREFLEDALCEVERPPEPEVPDFLDPREEFLFWVCGRATRADLQKLIERDHDDEDVFMDNEAIDEDLEDYELFLDEDEAEDEDLEFPNGDTDAGPHGLRRPPGKLEDPSFLPRPVRRRRRHKGPKQRGREKQLENELPWRLTPIEKQDMFREAEGKQWDEHFRRMALPSAFLTEE</sequence>
<feature type="compositionally biased region" description="Basic residues" evidence="1">
    <location>
        <begin position="473"/>
        <end position="485"/>
    </location>
</feature>
<dbReference type="EMBL" id="LSRX01000056">
    <property type="protein sequence ID" value="OLQ11665.1"/>
    <property type="molecule type" value="Genomic_DNA"/>
</dbReference>
<dbReference type="AlphaFoldDB" id="A0A1Q9EWA4"/>
<feature type="region of interest" description="Disordered" evidence="1">
    <location>
        <begin position="86"/>
        <end position="110"/>
    </location>
</feature>
<name>A0A1Q9EWA4_SYMMI</name>
<accession>A0A1Q9EWA4</accession>
<comment type="caution">
    <text evidence="2">The sequence shown here is derived from an EMBL/GenBank/DDBJ whole genome shotgun (WGS) entry which is preliminary data.</text>
</comment>
<evidence type="ECO:0000313" key="3">
    <source>
        <dbReference type="Proteomes" id="UP000186817"/>
    </source>
</evidence>
<evidence type="ECO:0000313" key="2">
    <source>
        <dbReference type="EMBL" id="OLQ11665.1"/>
    </source>
</evidence>
<keyword evidence="3" id="KW-1185">Reference proteome</keyword>